<dbReference type="Pfam" id="PF05050">
    <property type="entry name" value="Methyltransf_21"/>
    <property type="match status" value="1"/>
</dbReference>
<keyword evidence="3" id="KW-1185">Reference proteome</keyword>
<dbReference type="PANTHER" id="PTHR32026">
    <property type="entry name" value="METHYLTRANSFERASE-LIKE PROTEIN 24"/>
    <property type="match status" value="1"/>
</dbReference>
<name>A0ABW3QCI7_9BACT</name>
<evidence type="ECO:0000259" key="1">
    <source>
        <dbReference type="Pfam" id="PF05050"/>
    </source>
</evidence>
<dbReference type="Gene3D" id="3.40.50.150">
    <property type="entry name" value="Vaccinia Virus protein VP39"/>
    <property type="match status" value="1"/>
</dbReference>
<gene>
    <name evidence="2" type="ORF">ACFQ4C_19845</name>
</gene>
<organism evidence="2 3">
    <name type="scientific">Larkinella insperata</name>
    <dbReference type="NCBI Taxonomy" id="332158"/>
    <lineage>
        <taxon>Bacteria</taxon>
        <taxon>Pseudomonadati</taxon>
        <taxon>Bacteroidota</taxon>
        <taxon>Cytophagia</taxon>
        <taxon>Cytophagales</taxon>
        <taxon>Spirosomataceae</taxon>
        <taxon>Larkinella</taxon>
    </lineage>
</organism>
<dbReference type="InterPro" id="IPR006342">
    <property type="entry name" value="FkbM_mtfrase"/>
</dbReference>
<dbReference type="Proteomes" id="UP001597116">
    <property type="component" value="Unassembled WGS sequence"/>
</dbReference>
<sequence length="240" mass="27659">MNLNDVRTTLRNLEFSAKKRLGYFSKVAVDPTALPAEKVGSTYGSWYLLKKFLTPQSIVYSFGIGYDFTFGAALTERYGCHVYAFDPTENVLSWLDNQPLPEKFHYKGLALCDQDDTLTFYTNPERKHFNHAKDDEVEEVQVQASTITTIMNDLAHQRVDRVNLDVEGSTYKVLDHFIETDFRPRQLLVELHHFFTGNGVTESSIQKVKEFGYKLFAISPSYTEFSFIARPPKPFYCFAR</sequence>
<evidence type="ECO:0000313" key="2">
    <source>
        <dbReference type="EMBL" id="MFD1143392.1"/>
    </source>
</evidence>
<keyword evidence="2" id="KW-0808">Transferase</keyword>
<dbReference type="NCBIfam" id="TIGR01444">
    <property type="entry name" value="fkbM_fam"/>
    <property type="match status" value="1"/>
</dbReference>
<reference evidence="3" key="1">
    <citation type="journal article" date="2019" name="Int. J. Syst. Evol. Microbiol.">
        <title>The Global Catalogue of Microorganisms (GCM) 10K type strain sequencing project: providing services to taxonomists for standard genome sequencing and annotation.</title>
        <authorList>
            <consortium name="The Broad Institute Genomics Platform"/>
            <consortium name="The Broad Institute Genome Sequencing Center for Infectious Disease"/>
            <person name="Wu L."/>
            <person name="Ma J."/>
        </authorList>
    </citation>
    <scope>NUCLEOTIDE SEQUENCE [LARGE SCALE GENOMIC DNA]</scope>
    <source>
        <strain evidence="3">CCUG 55608</strain>
    </source>
</reference>
<dbReference type="RefSeq" id="WP_265991328.1">
    <property type="nucleotide sequence ID" value="NZ_CP110973.1"/>
</dbReference>
<feature type="domain" description="Methyltransferase FkbM" evidence="1">
    <location>
        <begin position="66"/>
        <end position="214"/>
    </location>
</feature>
<dbReference type="GO" id="GO:0008168">
    <property type="term" value="F:methyltransferase activity"/>
    <property type="evidence" value="ECO:0007669"/>
    <property type="project" value="UniProtKB-KW"/>
</dbReference>
<dbReference type="SUPFAM" id="SSF53335">
    <property type="entry name" value="S-adenosyl-L-methionine-dependent methyltransferases"/>
    <property type="match status" value="1"/>
</dbReference>
<protein>
    <submittedName>
        <fullName evidence="2">FkbM family methyltransferase</fullName>
    </submittedName>
</protein>
<keyword evidence="2" id="KW-0489">Methyltransferase</keyword>
<dbReference type="InterPro" id="IPR029063">
    <property type="entry name" value="SAM-dependent_MTases_sf"/>
</dbReference>
<evidence type="ECO:0000313" key="3">
    <source>
        <dbReference type="Proteomes" id="UP001597116"/>
    </source>
</evidence>
<comment type="caution">
    <text evidence="2">The sequence shown here is derived from an EMBL/GenBank/DDBJ whole genome shotgun (WGS) entry which is preliminary data.</text>
</comment>
<dbReference type="InterPro" id="IPR026913">
    <property type="entry name" value="METTL24"/>
</dbReference>
<dbReference type="EMBL" id="JBHTLP010000011">
    <property type="protein sequence ID" value="MFD1143392.1"/>
    <property type="molecule type" value="Genomic_DNA"/>
</dbReference>
<accession>A0ABW3QCI7</accession>
<dbReference type="GO" id="GO:0032259">
    <property type="term" value="P:methylation"/>
    <property type="evidence" value="ECO:0007669"/>
    <property type="project" value="UniProtKB-KW"/>
</dbReference>
<dbReference type="PANTHER" id="PTHR32026:SF10">
    <property type="entry name" value="METHYLTRANSFERASE-LIKE PROTEIN 24-RELATED"/>
    <property type="match status" value="1"/>
</dbReference>
<proteinExistence type="predicted"/>